<feature type="non-terminal residue" evidence="2">
    <location>
        <position position="1"/>
    </location>
</feature>
<dbReference type="Pfam" id="PF01568">
    <property type="entry name" value="Molydop_binding"/>
    <property type="match status" value="1"/>
</dbReference>
<dbReference type="Proteomes" id="UP000215616">
    <property type="component" value="Unassembled WGS sequence"/>
</dbReference>
<reference evidence="2 3" key="1">
    <citation type="submission" date="2017-03" db="EMBL/GenBank/DDBJ databases">
        <title>Lifting the veil on microbial sulfur biogeochemistry in mining wastewaters.</title>
        <authorList>
            <person name="Kantor R.S."/>
            <person name="Colenbrander Nelson T."/>
            <person name="Marshall S."/>
            <person name="Bennett D."/>
            <person name="Apte S."/>
            <person name="Camacho D."/>
            <person name="Thomas B.C."/>
            <person name="Warren L.A."/>
            <person name="Banfield J.F."/>
        </authorList>
    </citation>
    <scope>NUCLEOTIDE SEQUENCE [LARGE SCALE GENOMIC DNA]</scope>
    <source>
        <strain evidence="2">32-67-7</strain>
    </source>
</reference>
<name>A0A258CPF8_CAUVI</name>
<protein>
    <submittedName>
        <fullName evidence="2">CbbBc protein</fullName>
    </submittedName>
</protein>
<feature type="domain" description="Molybdopterin dinucleotide-binding" evidence="1">
    <location>
        <begin position="150"/>
        <end position="257"/>
    </location>
</feature>
<organism evidence="2 3">
    <name type="scientific">Caulobacter vibrioides</name>
    <name type="common">Caulobacter crescentus</name>
    <dbReference type="NCBI Taxonomy" id="155892"/>
    <lineage>
        <taxon>Bacteria</taxon>
        <taxon>Pseudomonadati</taxon>
        <taxon>Pseudomonadota</taxon>
        <taxon>Alphaproteobacteria</taxon>
        <taxon>Caulobacterales</taxon>
        <taxon>Caulobacteraceae</taxon>
        <taxon>Caulobacter</taxon>
    </lineage>
</organism>
<dbReference type="GO" id="GO:0045333">
    <property type="term" value="P:cellular respiration"/>
    <property type="evidence" value="ECO:0007669"/>
    <property type="project" value="UniProtKB-ARBA"/>
</dbReference>
<dbReference type="PANTHER" id="PTHR43105">
    <property type="entry name" value="RESPIRATORY NITRATE REDUCTASE"/>
    <property type="match status" value="1"/>
</dbReference>
<dbReference type="CDD" id="cd02787">
    <property type="entry name" value="MopB_CT_ydeP"/>
    <property type="match status" value="1"/>
</dbReference>
<dbReference type="GO" id="GO:0043546">
    <property type="term" value="F:molybdopterin cofactor binding"/>
    <property type="evidence" value="ECO:0007669"/>
    <property type="project" value="InterPro"/>
</dbReference>
<evidence type="ECO:0000259" key="1">
    <source>
        <dbReference type="Pfam" id="PF01568"/>
    </source>
</evidence>
<gene>
    <name evidence="2" type="ORF">B7Z12_21845</name>
</gene>
<dbReference type="SUPFAM" id="SSF50692">
    <property type="entry name" value="ADC-like"/>
    <property type="match status" value="1"/>
</dbReference>
<sequence>RTHLLVGKAALLLPCLGRTEMDVRGGVRQSVTVEDSMSMVHASRGLNAPASEHLLSEPAIVAGLAKAVFGHDPLIDWTGLANDYDAVRALIARVFPSAFADYNDKVRVPGGFRLPVGPSDRIWRTASGKANFLVFDPKGGDPRRGDPDVLLLTTLRSHDQYNTTVYGQDDRYRGVFGRRDVVFANEDDMARLGMKAGEKVDLHAAFDDGLSRVARGFTLVARDIPSGCLAAYYPETNVVIALDDHDRRSGTPAYKSAPVRLRKHAPDRN</sequence>
<dbReference type="EMBL" id="NCDQ01000680">
    <property type="protein sequence ID" value="OYW97305.1"/>
    <property type="molecule type" value="Genomic_DNA"/>
</dbReference>
<dbReference type="InterPro" id="IPR037951">
    <property type="entry name" value="MopB_CT_YdeP"/>
</dbReference>
<dbReference type="InterPro" id="IPR006657">
    <property type="entry name" value="MoPterin_dinucl-bd_dom"/>
</dbReference>
<proteinExistence type="predicted"/>
<dbReference type="GO" id="GO:0016020">
    <property type="term" value="C:membrane"/>
    <property type="evidence" value="ECO:0007669"/>
    <property type="project" value="TreeGrafter"/>
</dbReference>
<dbReference type="GO" id="GO:0016491">
    <property type="term" value="F:oxidoreductase activity"/>
    <property type="evidence" value="ECO:0007669"/>
    <property type="project" value="InterPro"/>
</dbReference>
<dbReference type="InterPro" id="IPR050123">
    <property type="entry name" value="Prok_molybdopt-oxidoreductase"/>
</dbReference>
<dbReference type="InterPro" id="IPR009010">
    <property type="entry name" value="Asp_de-COase-like_dom_sf"/>
</dbReference>
<dbReference type="GO" id="GO:1990204">
    <property type="term" value="C:oxidoreductase complex"/>
    <property type="evidence" value="ECO:0007669"/>
    <property type="project" value="UniProtKB-ARBA"/>
</dbReference>
<dbReference type="PANTHER" id="PTHR43105:SF4">
    <property type="entry name" value="PROTEIN YDEP"/>
    <property type="match status" value="1"/>
</dbReference>
<accession>A0A258CPF8</accession>
<comment type="caution">
    <text evidence="2">The sequence shown here is derived from an EMBL/GenBank/DDBJ whole genome shotgun (WGS) entry which is preliminary data.</text>
</comment>
<dbReference type="AlphaFoldDB" id="A0A258CPF8"/>
<dbReference type="Gene3D" id="2.40.40.20">
    <property type="match status" value="1"/>
</dbReference>
<evidence type="ECO:0000313" key="2">
    <source>
        <dbReference type="EMBL" id="OYW97305.1"/>
    </source>
</evidence>
<dbReference type="SUPFAM" id="SSF53706">
    <property type="entry name" value="Formate dehydrogenase/DMSO reductase, domains 1-3"/>
    <property type="match status" value="1"/>
</dbReference>
<evidence type="ECO:0000313" key="3">
    <source>
        <dbReference type="Proteomes" id="UP000215616"/>
    </source>
</evidence>